<dbReference type="Proteomes" id="UP000004995">
    <property type="component" value="Unassembled WGS sequence"/>
</dbReference>
<reference evidence="1" key="2">
    <citation type="submission" date="2018-08" db="UniProtKB">
        <authorList>
            <consortium name="EnsemblPlants"/>
        </authorList>
    </citation>
    <scope>IDENTIFICATION</scope>
    <source>
        <strain evidence="1">Yugu1</strain>
    </source>
</reference>
<dbReference type="EnsemblPlants" id="KQL09478">
    <property type="protein sequence ID" value="KQL09478"/>
    <property type="gene ID" value="SETIT_009033mg"/>
</dbReference>
<dbReference type="HOGENOM" id="CLU_3336466_0_0_1"/>
<sequence>MEHQDRILYRKLLNTPHNMEECSIYPVTPRQLSNMCQL</sequence>
<accession>K3Y495</accession>
<reference evidence="2" key="1">
    <citation type="journal article" date="2012" name="Nat. Biotechnol.">
        <title>Reference genome sequence of the model plant Setaria.</title>
        <authorList>
            <person name="Bennetzen J.L."/>
            <person name="Schmutz J."/>
            <person name="Wang H."/>
            <person name="Percifield R."/>
            <person name="Hawkins J."/>
            <person name="Pontaroli A.C."/>
            <person name="Estep M."/>
            <person name="Feng L."/>
            <person name="Vaughn J.N."/>
            <person name="Grimwood J."/>
            <person name="Jenkins J."/>
            <person name="Barry K."/>
            <person name="Lindquist E."/>
            <person name="Hellsten U."/>
            <person name="Deshpande S."/>
            <person name="Wang X."/>
            <person name="Wu X."/>
            <person name="Mitros T."/>
            <person name="Triplett J."/>
            <person name="Yang X."/>
            <person name="Ye C.Y."/>
            <person name="Mauro-Herrera M."/>
            <person name="Wang L."/>
            <person name="Li P."/>
            <person name="Sharma M."/>
            <person name="Sharma R."/>
            <person name="Ronald P.C."/>
            <person name="Panaud O."/>
            <person name="Kellogg E.A."/>
            <person name="Brutnell T.P."/>
            <person name="Doust A.N."/>
            <person name="Tuskan G.A."/>
            <person name="Rokhsar D."/>
            <person name="Devos K.M."/>
        </authorList>
    </citation>
    <scope>NUCLEOTIDE SEQUENCE [LARGE SCALE GENOMIC DNA]</scope>
    <source>
        <strain evidence="2">cv. Yugu1</strain>
    </source>
</reference>
<evidence type="ECO:0000313" key="1">
    <source>
        <dbReference type="EnsemblPlants" id="KQL09478"/>
    </source>
</evidence>
<dbReference type="InParanoid" id="K3Y495"/>
<keyword evidence="2" id="KW-1185">Reference proteome</keyword>
<dbReference type="AlphaFoldDB" id="K3Y495"/>
<evidence type="ECO:0000313" key="2">
    <source>
        <dbReference type="Proteomes" id="UP000004995"/>
    </source>
</evidence>
<proteinExistence type="predicted"/>
<dbReference type="Gramene" id="KQL09478">
    <property type="protein sequence ID" value="KQL09478"/>
    <property type="gene ID" value="SETIT_009033mg"/>
</dbReference>
<name>K3Y495_SETIT</name>
<protein>
    <submittedName>
        <fullName evidence="1">Uncharacterized protein</fullName>
    </submittedName>
</protein>
<organism evidence="1 2">
    <name type="scientific">Setaria italica</name>
    <name type="common">Foxtail millet</name>
    <name type="synonym">Panicum italicum</name>
    <dbReference type="NCBI Taxonomy" id="4555"/>
    <lineage>
        <taxon>Eukaryota</taxon>
        <taxon>Viridiplantae</taxon>
        <taxon>Streptophyta</taxon>
        <taxon>Embryophyta</taxon>
        <taxon>Tracheophyta</taxon>
        <taxon>Spermatophyta</taxon>
        <taxon>Magnoliopsida</taxon>
        <taxon>Liliopsida</taxon>
        <taxon>Poales</taxon>
        <taxon>Poaceae</taxon>
        <taxon>PACMAD clade</taxon>
        <taxon>Panicoideae</taxon>
        <taxon>Panicodae</taxon>
        <taxon>Paniceae</taxon>
        <taxon>Cenchrinae</taxon>
        <taxon>Setaria</taxon>
    </lineage>
</organism>
<dbReference type="EMBL" id="AGNK02002219">
    <property type="status" value="NOT_ANNOTATED_CDS"/>
    <property type="molecule type" value="Genomic_DNA"/>
</dbReference>